<protein>
    <submittedName>
        <fullName evidence="3">Serine hydrolase</fullName>
    </submittedName>
</protein>
<dbReference type="InterPro" id="IPR001119">
    <property type="entry name" value="SLH_dom"/>
</dbReference>
<dbReference type="InterPro" id="IPR012338">
    <property type="entry name" value="Beta-lactam/transpept-like"/>
</dbReference>
<evidence type="ECO:0000259" key="2">
    <source>
        <dbReference type="PROSITE" id="PS51272"/>
    </source>
</evidence>
<keyword evidence="1" id="KW-0732">Signal</keyword>
<dbReference type="Gene3D" id="3.40.710.10">
    <property type="entry name" value="DD-peptidase/beta-lactamase superfamily"/>
    <property type="match status" value="1"/>
</dbReference>
<dbReference type="PANTHER" id="PTHR46825">
    <property type="entry name" value="D-ALANYL-D-ALANINE-CARBOXYPEPTIDASE/ENDOPEPTIDASE AMPH"/>
    <property type="match status" value="1"/>
</dbReference>
<feature type="domain" description="SLH" evidence="2">
    <location>
        <begin position="546"/>
        <end position="609"/>
    </location>
</feature>
<dbReference type="InterPro" id="IPR050491">
    <property type="entry name" value="AmpC-like"/>
</dbReference>
<dbReference type="PANTHER" id="PTHR46825:SF9">
    <property type="entry name" value="BETA-LACTAMASE-RELATED DOMAIN-CONTAINING PROTEIN"/>
    <property type="match status" value="1"/>
</dbReference>
<dbReference type="AlphaFoldDB" id="A0A7Z2ZKI4"/>
<feature type="signal peptide" evidence="1">
    <location>
        <begin position="1"/>
        <end position="28"/>
    </location>
</feature>
<name>A0A7Z2ZKI4_9BACL</name>
<organism evidence="3 4">
    <name type="scientific">Cohnella herbarum</name>
    <dbReference type="NCBI Taxonomy" id="2728023"/>
    <lineage>
        <taxon>Bacteria</taxon>
        <taxon>Bacillati</taxon>
        <taxon>Bacillota</taxon>
        <taxon>Bacilli</taxon>
        <taxon>Bacillales</taxon>
        <taxon>Paenibacillaceae</taxon>
        <taxon>Cohnella</taxon>
    </lineage>
</organism>
<reference evidence="3 4" key="1">
    <citation type="submission" date="2020-04" db="EMBL/GenBank/DDBJ databases">
        <title>Genome sequencing of novel species.</title>
        <authorList>
            <person name="Heo J."/>
            <person name="Kim S.-J."/>
            <person name="Kim J.-S."/>
            <person name="Hong S.-B."/>
            <person name="Kwon S.-W."/>
        </authorList>
    </citation>
    <scope>NUCLEOTIDE SEQUENCE [LARGE SCALE GENOMIC DNA]</scope>
    <source>
        <strain evidence="3 4">MFER-1</strain>
    </source>
</reference>
<sequence length="669" mass="73540">MNIVTRTFRSLLGVTLVIALTIPSNSYASTPATQSNGPSDPHEVENFMDGFFRRADVKTMLVGAVVAIVSGDKVQLNKGYGYSNLKLRSLVDPDRTLFRVASISKTITATAVMQLAEQGKVDLDADVNRYMAGVSIPNRTGTTLTLKHLLTHTSGFDYTDGTEDEGDPSEAPLPLESFVKEQLPTVVRKPGEAFRYDNYGYDVLGYAVQSVTGKPFEKVAANEIFTPLGMVNSSFALTPNVQSRMATPYDGEGNPLPQYATIPSILPDGGMISTGADMARFMLAQLNGGKAIGSGSSILNATSINAMQRLSVSIHPGIPGVGYGFESSYPSLNNGQYVVDKSGVSSGFQSHLWLLPDRKAGLFVALNSTRDAKKLRAALIQAFMDHYYPKTNETETLTPLHLKRQQLQRFEGEYSDLRMKYLHYGITAHDDGLTVNDSNGEHELIPIEPLLFRDSEGKLAAFKEDDKGNIAYFSYSKADSWSERLPDRKLYADVPDNHPYAKFIYYAQQQSLLRKEEEPAFRPEETITRAEFVGQLMTLAGDPLSNEPSLFVDTNNQRYASEIQTALEYGIIKGTPGGRFEPNRPMTRQEAAMALTRALLIGLGSAGAVPLEAELKGDTDPWAIKGVENVVARGYYGPEVVKDAEGKVDYRSKQPMLRQEAAAMFYRFP</sequence>
<dbReference type="InterPro" id="IPR001466">
    <property type="entry name" value="Beta-lactam-related"/>
</dbReference>
<accession>A0A7Z2ZKI4</accession>
<evidence type="ECO:0000313" key="3">
    <source>
        <dbReference type="EMBL" id="QJD82147.1"/>
    </source>
</evidence>
<feature type="chain" id="PRO_5031417304" evidence="1">
    <location>
        <begin position="29"/>
        <end position="669"/>
    </location>
</feature>
<proteinExistence type="predicted"/>
<dbReference type="EMBL" id="CP051680">
    <property type="protein sequence ID" value="QJD82147.1"/>
    <property type="molecule type" value="Genomic_DNA"/>
</dbReference>
<keyword evidence="4" id="KW-1185">Reference proteome</keyword>
<dbReference type="Proteomes" id="UP000502248">
    <property type="component" value="Chromosome"/>
</dbReference>
<dbReference type="Pfam" id="PF00144">
    <property type="entry name" value="Beta-lactamase"/>
    <property type="match status" value="1"/>
</dbReference>
<keyword evidence="3" id="KW-0378">Hydrolase</keyword>
<gene>
    <name evidence="3" type="ORF">HH215_02420</name>
</gene>
<dbReference type="KEGG" id="cheb:HH215_02420"/>
<dbReference type="PROSITE" id="PS51272">
    <property type="entry name" value="SLH"/>
    <property type="match status" value="1"/>
</dbReference>
<evidence type="ECO:0000313" key="4">
    <source>
        <dbReference type="Proteomes" id="UP000502248"/>
    </source>
</evidence>
<dbReference type="GO" id="GO:0016787">
    <property type="term" value="F:hydrolase activity"/>
    <property type="evidence" value="ECO:0007669"/>
    <property type="project" value="UniProtKB-KW"/>
</dbReference>
<dbReference type="SUPFAM" id="SSF56601">
    <property type="entry name" value="beta-lactamase/transpeptidase-like"/>
    <property type="match status" value="1"/>
</dbReference>
<dbReference type="RefSeq" id="WP_169278450.1">
    <property type="nucleotide sequence ID" value="NZ_CP051680.1"/>
</dbReference>
<evidence type="ECO:0000256" key="1">
    <source>
        <dbReference type="SAM" id="SignalP"/>
    </source>
</evidence>
<dbReference type="Pfam" id="PF00395">
    <property type="entry name" value="SLH"/>
    <property type="match status" value="2"/>
</dbReference>